<dbReference type="GO" id="GO:0006606">
    <property type="term" value="P:protein import into nucleus"/>
    <property type="evidence" value="ECO:0007669"/>
    <property type="project" value="TreeGrafter"/>
</dbReference>
<sequence>MAFSFATPTSAGGSAPAELGPELSDVFTDEIGFKGVAGDANIRFLPSPWPDDALPAPSSSLLAVAQTKGVVVGAGPDALVVASTDSVKKAIESPTGEDKVKTKPFQPLATIPLPARPTHVAFTSGEDALILATENGPSISVFETASLVQGNAQPALSVPTNGASLRALAPNPDPSSTLVALVTANGELLVADLKAGSLVPGPGGLVLKDAVSSVCWSNKGKQLVAGLADGTGYQMTPDGTKKDEVPRPPDLEGECHVSSVAWLENDVFFMVYTPNALEDDMGQTPASSYYIITRRKQAPFLTQKLPEICSTIGFTLKRTPAYQFITRLRDYKPHLKDVLLVSSTASTDVGLITRSDQPLASDDTTVGQFKTAGVNDDTKRATIPLKESSDETSVIGLSTDLSSTETVLAPIPGEDISESATPLPNLLLLNNDGILSSWWFIYNESIRQKVPYPGLVSAGQAPAQPPAQPPAPAPAPAQPAFGQSSFGSPSPLGASAFGKPSGAPAFGSQSTMGATAFGKPSAPSAFGSPSPLGGGSAAPAFGKSSTPAPSFGAPSQPGATFGMSSTPGQAQFGKSGFGVMGSTFGQPSTPGKSLLGTGGASTGGGFSSFSGGTGFGGFAAAKPGESPFAKASGESAFAKGSASPFGAKPQTDSVFSPPKPAEVKNPFGGAGAGGAGGFVLGSTFKPDGTAANDGPKPDKPSSGAFSFGGSFDEMVSSSSKPSPPAESMDDAEDSTAPQPPKPEPTSIFGAPSKPPSQTTTSIFGTQTQPAGTTTSIETNKSSFSFGNISAQSQNQVTSPVSAPSDKTATPKKESTPTFPTLEAPLPPDSTTRASYAPGDTSASSNVSKSSVEDAPLPPDFIQKKTPPEVEDAPLPPDFTQKKPALKEEDAPLPPDSTKKKPTPKEDDAPLPPDFLSKPKKPASPPAVPEDAPLPPDPMVSKVKEEPTDEAVPVPDGSDADESDFSDSGEEITHDESKIPSLKPSAESSFGAPSEQSSTGGFFKGFSKPTQDKAPGHLFGEIIKKPPLPPPGREPERSPSPTRVSSQKSMFPNRPASRKEAGSALDSRKASLTQIAQRDGQLRKTSDIVREEQARAQADAQRKEEEEALSLSDDDEDERLRADLARPVEPVSTLDPFLPHQNYMGETAKPGIPGMIERLYRDANSMVDTLGINARSLESFLLYQQPSQGTDVAKWVDILQSEQPENVLDEKLFLHDINKLEEVVTVLAGSLNEQRVQGVEEKLDQCRDLLTKEIVTLRSQFASIRKTLDAHTDTGAILAAPLSAEQAAIQHDLRTAFTGIQARMADLEQGVSLLRAKIADIPRVDASTTSSRQSTKRPTVEAVSSTIATMMSMAESKSSDIDVLEAQMRKLGVDVSSPTPSSREGTPFTTPRKNTGRFPNTPGSRGSLDGSAYHTPESASRGINFRASINGSAKASRLHSVEGTGDLAVSPEESTRWQAKTQRRQQLVGNLKKAIDSKKTKVRGVDDL</sequence>
<dbReference type="EMBL" id="JAPMSZ010000012">
    <property type="protein sequence ID" value="KAJ5081615.1"/>
    <property type="molecule type" value="Genomic_DNA"/>
</dbReference>
<dbReference type="GO" id="GO:0005643">
    <property type="term" value="C:nuclear pore"/>
    <property type="evidence" value="ECO:0007669"/>
    <property type="project" value="TreeGrafter"/>
</dbReference>
<feature type="compositionally biased region" description="Pro residues" evidence="4">
    <location>
        <begin position="463"/>
        <end position="477"/>
    </location>
</feature>
<dbReference type="PANTHER" id="PTHR23193">
    <property type="entry name" value="NUCLEAR PORE COMPLEX PROTEIN NUP"/>
    <property type="match status" value="1"/>
</dbReference>
<feature type="compositionally biased region" description="Polar residues" evidence="4">
    <location>
        <begin position="755"/>
        <end position="807"/>
    </location>
</feature>
<evidence type="ECO:0000256" key="3">
    <source>
        <dbReference type="ARBA" id="ARBA00023242"/>
    </source>
</evidence>
<evidence type="ECO:0000256" key="1">
    <source>
        <dbReference type="ARBA" id="ARBA00004123"/>
    </source>
</evidence>
<keyword evidence="2" id="KW-0813">Transport</keyword>
<dbReference type="SUPFAM" id="SSF117289">
    <property type="entry name" value="Nucleoporin domain"/>
    <property type="match status" value="1"/>
</dbReference>
<name>A0A9W9JU28_9EURO</name>
<feature type="region of interest" description="Disordered" evidence="4">
    <location>
        <begin position="457"/>
        <end position="597"/>
    </location>
</feature>
<keyword evidence="7" id="KW-1185">Reference proteome</keyword>
<dbReference type="Gene3D" id="2.130.10.10">
    <property type="entry name" value="YVTN repeat-like/Quinoprotein amine dehydrogenase"/>
    <property type="match status" value="1"/>
</dbReference>
<reference evidence="6" key="1">
    <citation type="submission" date="2022-11" db="EMBL/GenBank/DDBJ databases">
        <authorList>
            <person name="Petersen C."/>
        </authorList>
    </citation>
    <scope>NUCLEOTIDE SEQUENCE</scope>
    <source>
        <strain evidence="6">IBT 34128</strain>
    </source>
</reference>
<feature type="compositionally biased region" description="Acidic residues" evidence="4">
    <location>
        <begin position="1105"/>
        <end position="1116"/>
    </location>
</feature>
<dbReference type="GO" id="GO:0006405">
    <property type="term" value="P:RNA export from nucleus"/>
    <property type="evidence" value="ECO:0007669"/>
    <property type="project" value="TreeGrafter"/>
</dbReference>
<dbReference type="GO" id="GO:0008139">
    <property type="term" value="F:nuclear localization sequence binding"/>
    <property type="evidence" value="ECO:0007669"/>
    <property type="project" value="TreeGrafter"/>
</dbReference>
<evidence type="ECO:0000256" key="2">
    <source>
        <dbReference type="ARBA" id="ARBA00022448"/>
    </source>
</evidence>
<accession>A0A9W9JU28</accession>
<dbReference type="InterPro" id="IPR039462">
    <property type="entry name" value="Nup159/Nup146_N"/>
</dbReference>
<evidence type="ECO:0000256" key="4">
    <source>
        <dbReference type="SAM" id="MobiDB-lite"/>
    </source>
</evidence>
<proteinExistence type="predicted"/>
<feature type="compositionally biased region" description="Acidic residues" evidence="4">
    <location>
        <begin position="957"/>
        <end position="969"/>
    </location>
</feature>
<comment type="caution">
    <text evidence="6">The sequence shown here is derived from an EMBL/GenBank/DDBJ whole genome shotgun (WGS) entry which is preliminary data.</text>
</comment>
<dbReference type="InterPro" id="IPR015943">
    <property type="entry name" value="WD40/YVTN_repeat-like_dom_sf"/>
</dbReference>
<dbReference type="RefSeq" id="XP_056506902.1">
    <property type="nucleotide sequence ID" value="XM_056660404.1"/>
</dbReference>
<protein>
    <recommendedName>
        <fullName evidence="5">Nucleoporin Nup159/Nup146 N-terminal domain-containing protein</fullName>
    </recommendedName>
</protein>
<organism evidence="6 7">
    <name type="scientific">Penicillium alfredii</name>
    <dbReference type="NCBI Taxonomy" id="1506179"/>
    <lineage>
        <taxon>Eukaryota</taxon>
        <taxon>Fungi</taxon>
        <taxon>Dikarya</taxon>
        <taxon>Ascomycota</taxon>
        <taxon>Pezizomycotina</taxon>
        <taxon>Eurotiomycetes</taxon>
        <taxon>Eurotiomycetidae</taxon>
        <taxon>Eurotiales</taxon>
        <taxon>Aspergillaceae</taxon>
        <taxon>Penicillium</taxon>
    </lineage>
</organism>
<dbReference type="Pfam" id="PF16755">
    <property type="entry name" value="Beta-prop_NUP159_NUP214"/>
    <property type="match status" value="1"/>
</dbReference>
<dbReference type="FunFam" id="2.130.10.10:FF:000645">
    <property type="entry name" value="Putative nuclear pore complex subunit Nup159"/>
    <property type="match status" value="1"/>
</dbReference>
<reference evidence="6" key="2">
    <citation type="journal article" date="2023" name="IMA Fungus">
        <title>Comparative genomic study of the Penicillium genus elucidates a diverse pangenome and 15 lateral gene transfer events.</title>
        <authorList>
            <person name="Petersen C."/>
            <person name="Sorensen T."/>
            <person name="Nielsen M.R."/>
            <person name="Sondergaard T.E."/>
            <person name="Sorensen J.L."/>
            <person name="Fitzpatrick D.A."/>
            <person name="Frisvad J.C."/>
            <person name="Nielsen K.L."/>
        </authorList>
    </citation>
    <scope>NUCLEOTIDE SEQUENCE</scope>
    <source>
        <strain evidence="6">IBT 34128</strain>
    </source>
</reference>
<feature type="compositionally biased region" description="Low complexity" evidence="4">
    <location>
        <begin position="520"/>
        <end position="542"/>
    </location>
</feature>
<feature type="region of interest" description="Disordered" evidence="4">
    <location>
        <begin position="1"/>
        <end position="21"/>
    </location>
</feature>
<feature type="compositionally biased region" description="Low complexity" evidence="4">
    <location>
        <begin position="701"/>
        <end position="720"/>
    </location>
</feature>
<feature type="region of interest" description="Disordered" evidence="4">
    <location>
        <begin position="620"/>
        <end position="1117"/>
    </location>
</feature>
<dbReference type="PANTHER" id="PTHR23193:SF23">
    <property type="entry name" value="NUCLEAR PORE COMPLEX PROTEIN NUP153"/>
    <property type="match status" value="1"/>
</dbReference>
<evidence type="ECO:0000259" key="5">
    <source>
        <dbReference type="Pfam" id="PF16755"/>
    </source>
</evidence>
<dbReference type="InterPro" id="IPR026054">
    <property type="entry name" value="Nucleoporin"/>
</dbReference>
<feature type="compositionally biased region" description="Gly residues" evidence="4">
    <location>
        <begin position="668"/>
        <end position="679"/>
    </location>
</feature>
<dbReference type="GeneID" id="81399573"/>
<gene>
    <name evidence="6" type="ORF">NUU61_009879</name>
</gene>
<keyword evidence="3" id="KW-0539">Nucleus</keyword>
<evidence type="ECO:0000313" key="7">
    <source>
        <dbReference type="Proteomes" id="UP001141434"/>
    </source>
</evidence>
<feature type="region of interest" description="Disordered" evidence="4">
    <location>
        <begin position="1371"/>
        <end position="1418"/>
    </location>
</feature>
<feature type="compositionally biased region" description="Basic and acidic residues" evidence="4">
    <location>
        <begin position="1079"/>
        <end position="1104"/>
    </location>
</feature>
<feature type="compositionally biased region" description="Polar residues" evidence="4">
    <location>
        <begin position="1"/>
        <end position="12"/>
    </location>
</feature>
<feature type="compositionally biased region" description="Basic and acidic residues" evidence="4">
    <location>
        <begin position="1056"/>
        <end position="1068"/>
    </location>
</feature>
<evidence type="ECO:0000313" key="6">
    <source>
        <dbReference type="EMBL" id="KAJ5081615.1"/>
    </source>
</evidence>
<dbReference type="Proteomes" id="UP001141434">
    <property type="component" value="Unassembled WGS sequence"/>
</dbReference>
<dbReference type="GO" id="GO:0017056">
    <property type="term" value="F:structural constituent of nuclear pore"/>
    <property type="evidence" value="ECO:0007669"/>
    <property type="project" value="TreeGrafter"/>
</dbReference>
<feature type="compositionally biased region" description="Pro residues" evidence="4">
    <location>
        <begin position="921"/>
        <end position="937"/>
    </location>
</feature>
<feature type="domain" description="Nucleoporin Nup159/Nup146 N-terminal" evidence="5">
    <location>
        <begin position="55"/>
        <end position="435"/>
    </location>
</feature>
<feature type="compositionally biased region" description="Basic and acidic residues" evidence="4">
    <location>
        <begin position="896"/>
        <end position="907"/>
    </location>
</feature>
<dbReference type="OrthoDB" id="248320at2759"/>
<feature type="compositionally biased region" description="Polar residues" evidence="4">
    <location>
        <begin position="1375"/>
        <end position="1403"/>
    </location>
</feature>
<comment type="subcellular location">
    <subcellularLocation>
        <location evidence="1">Nucleus</location>
    </subcellularLocation>
</comment>